<dbReference type="KEGG" id="kdj:28972035"/>
<feature type="transmembrane region" description="Helical" evidence="6">
    <location>
        <begin position="242"/>
        <end position="262"/>
    </location>
</feature>
<dbReference type="GO" id="GO:0016020">
    <property type="term" value="C:membrane"/>
    <property type="evidence" value="ECO:0007669"/>
    <property type="project" value="UniProtKB-SubCell"/>
</dbReference>
<feature type="transmembrane region" description="Helical" evidence="6">
    <location>
        <begin position="399"/>
        <end position="421"/>
    </location>
</feature>
<evidence type="ECO:0000256" key="5">
    <source>
        <dbReference type="SAM" id="MobiDB-lite"/>
    </source>
</evidence>
<feature type="transmembrane region" description="Helical" evidence="6">
    <location>
        <begin position="141"/>
        <end position="161"/>
    </location>
</feature>
<feature type="transmembrane region" description="Helical" evidence="6">
    <location>
        <begin position="427"/>
        <end position="453"/>
    </location>
</feature>
<dbReference type="InterPro" id="IPR011701">
    <property type="entry name" value="MFS"/>
</dbReference>
<dbReference type="RefSeq" id="XP_018259408.1">
    <property type="nucleotide sequence ID" value="XM_018411596.1"/>
</dbReference>
<dbReference type="GO" id="GO:0022857">
    <property type="term" value="F:transmembrane transporter activity"/>
    <property type="evidence" value="ECO:0007669"/>
    <property type="project" value="InterPro"/>
</dbReference>
<dbReference type="EMBL" id="CP144537">
    <property type="protein sequence ID" value="WWC63800.1"/>
    <property type="molecule type" value="Genomic_DNA"/>
</dbReference>
<evidence type="ECO:0000256" key="2">
    <source>
        <dbReference type="ARBA" id="ARBA00022692"/>
    </source>
</evidence>
<dbReference type="EMBL" id="KI894037">
    <property type="protein sequence ID" value="OBR81566.1"/>
    <property type="molecule type" value="Genomic_DNA"/>
</dbReference>
<evidence type="ECO:0000256" key="1">
    <source>
        <dbReference type="ARBA" id="ARBA00004141"/>
    </source>
</evidence>
<protein>
    <recommendedName>
        <fullName evidence="10">Major facilitator superfamily (MFS) profile domain-containing protein</fullName>
    </recommendedName>
</protein>
<evidence type="ECO:0000313" key="9">
    <source>
        <dbReference type="Proteomes" id="UP000078595"/>
    </source>
</evidence>
<comment type="subcellular location">
    <subcellularLocation>
        <location evidence="1">Membrane</location>
        <topology evidence="1">Multi-pass membrane protein</topology>
    </subcellularLocation>
</comment>
<feature type="transmembrane region" description="Helical" evidence="6">
    <location>
        <begin position="203"/>
        <end position="221"/>
    </location>
</feature>
<dbReference type="InterPro" id="IPR049680">
    <property type="entry name" value="FLVCR1-2_SLC49-like"/>
</dbReference>
<evidence type="ECO:0000256" key="4">
    <source>
        <dbReference type="ARBA" id="ARBA00023136"/>
    </source>
</evidence>
<accession>A0A1A5ZUT3</accession>
<name>A0A1A5ZUT3_9TREE</name>
<feature type="transmembrane region" description="Helical" evidence="6">
    <location>
        <begin position="505"/>
        <end position="524"/>
    </location>
</feature>
<reference evidence="7" key="1">
    <citation type="submission" date="2013-07" db="EMBL/GenBank/DDBJ databases">
        <title>The Genome Sequence of Cryptococcus dejecticola CBS10117.</title>
        <authorList>
            <consortium name="The Broad Institute Genome Sequencing Platform"/>
            <person name="Cuomo C."/>
            <person name="Litvintseva A."/>
            <person name="Chen Y."/>
            <person name="Heitman J."/>
            <person name="Sun S."/>
            <person name="Springer D."/>
            <person name="Dromer F."/>
            <person name="Young S.K."/>
            <person name="Zeng Q."/>
            <person name="Gargeya S."/>
            <person name="Fitzgerald M."/>
            <person name="Abouelleil A."/>
            <person name="Alvarado L."/>
            <person name="Berlin A.M."/>
            <person name="Chapman S.B."/>
            <person name="Dewar J."/>
            <person name="Goldberg J."/>
            <person name="Griggs A."/>
            <person name="Gujja S."/>
            <person name="Hansen M."/>
            <person name="Howarth C."/>
            <person name="Imamovic A."/>
            <person name="Larimer J."/>
            <person name="McCowan C."/>
            <person name="Murphy C."/>
            <person name="Pearson M."/>
            <person name="Priest M."/>
            <person name="Roberts A."/>
            <person name="Saif S."/>
            <person name="Shea T."/>
            <person name="Sykes S."/>
            <person name="Wortman J."/>
            <person name="Nusbaum C."/>
            <person name="Birren B."/>
        </authorList>
    </citation>
    <scope>NUCLEOTIDE SEQUENCE [LARGE SCALE GENOMIC DNA]</scope>
    <source>
        <strain evidence="7">CBS 10117</strain>
    </source>
</reference>
<organism evidence="7">
    <name type="scientific">Kwoniella dejecticola CBS 10117</name>
    <dbReference type="NCBI Taxonomy" id="1296121"/>
    <lineage>
        <taxon>Eukaryota</taxon>
        <taxon>Fungi</taxon>
        <taxon>Dikarya</taxon>
        <taxon>Basidiomycota</taxon>
        <taxon>Agaricomycotina</taxon>
        <taxon>Tremellomycetes</taxon>
        <taxon>Tremellales</taxon>
        <taxon>Cryptococcaceae</taxon>
        <taxon>Kwoniella</taxon>
    </lineage>
</organism>
<gene>
    <name evidence="7" type="ORF">I303_08336</name>
    <name evidence="8" type="ORF">I303_106405</name>
</gene>
<keyword evidence="3 6" id="KW-1133">Transmembrane helix</keyword>
<feature type="transmembrane region" description="Helical" evidence="6">
    <location>
        <begin position="316"/>
        <end position="337"/>
    </location>
</feature>
<dbReference type="PANTHER" id="PTHR10924:SF6">
    <property type="entry name" value="SOLUTE CARRIER FAMILY 49 MEMBER A3"/>
    <property type="match status" value="1"/>
</dbReference>
<feature type="region of interest" description="Disordered" evidence="5">
    <location>
        <begin position="59"/>
        <end position="80"/>
    </location>
</feature>
<feature type="transmembrane region" description="Helical" evidence="6">
    <location>
        <begin position="168"/>
        <end position="187"/>
    </location>
</feature>
<sequence>MTDTHGRPDALSNNTPPSLALNTEQQLESTMAHQTNSIERSPVSKMDFHLHEDIQGEKNISSDGEGVIPTLSRHPDTPHSPSTVAAATLIPIQTKVYKRRFFGLIQLSLLNIIVSWCWLTFSAVSRTSSEFFGVSESDINWLSTGFLFAFVIASPAALWVLNHKGCKAAMCVSAVLLVLGAWIRYLGAKLASSASSSRNPSRFGIVVLGQIMIGFAQPFVLSAPTRLSHEWFSERGRITATALASLCNPLGGALGQLIGPFIATEPGKVPNMVLYVAIITTVICIPSFFLPSAPPLPPTITPFKDTKITFRILRELFSSLTFHLIAWPFVIYVAAFNSTSSLLNQILEPYGLTEDQAGIDGAVMIVVGLLAAAIASPLLDRFGTRGGSGSGGETNTSRVKLIVIKILVLIICASYILFIFVPKSGKLVGPAIISALVGSASFILLPLALELLADTTWPIGPEVSSTICWSISQLAGGILLISMTALKGNAGDKKEPDKSMFRAMILQAIICVAVAPLALCLGYWGTGTSAKDKKDDITSTSTITSMGMGTASRTSEGVAA</sequence>
<feature type="transmembrane region" description="Helical" evidence="6">
    <location>
        <begin position="357"/>
        <end position="379"/>
    </location>
</feature>
<evidence type="ECO:0008006" key="10">
    <source>
        <dbReference type="Google" id="ProtNLM"/>
    </source>
</evidence>
<keyword evidence="4 6" id="KW-0472">Membrane</keyword>
<evidence type="ECO:0000256" key="3">
    <source>
        <dbReference type="ARBA" id="ARBA00022989"/>
    </source>
</evidence>
<dbReference type="VEuPathDB" id="FungiDB:I303_08336"/>
<feature type="transmembrane region" description="Helical" evidence="6">
    <location>
        <begin position="465"/>
        <end position="485"/>
    </location>
</feature>
<dbReference type="PANTHER" id="PTHR10924">
    <property type="entry name" value="MAJOR FACILITATOR SUPERFAMILY PROTEIN-RELATED"/>
    <property type="match status" value="1"/>
</dbReference>
<evidence type="ECO:0000256" key="6">
    <source>
        <dbReference type="SAM" id="Phobius"/>
    </source>
</evidence>
<reference evidence="8" key="2">
    <citation type="submission" date="2013-07" db="EMBL/GenBank/DDBJ databases">
        <authorList>
            <consortium name="The Broad Institute Genome Sequencing Platform"/>
            <person name="Cuomo C."/>
            <person name="Litvintseva A."/>
            <person name="Chen Y."/>
            <person name="Heitman J."/>
            <person name="Sun S."/>
            <person name="Springer D."/>
            <person name="Dromer F."/>
            <person name="Young S.K."/>
            <person name="Zeng Q."/>
            <person name="Gargeya S."/>
            <person name="Fitzgerald M."/>
            <person name="Abouelleil A."/>
            <person name="Alvarado L."/>
            <person name="Berlin A.M."/>
            <person name="Chapman S.B."/>
            <person name="Dewar J."/>
            <person name="Goldberg J."/>
            <person name="Griggs A."/>
            <person name="Gujja S."/>
            <person name="Hansen M."/>
            <person name="Howarth C."/>
            <person name="Imamovic A."/>
            <person name="Larimer J."/>
            <person name="McCowan C."/>
            <person name="Murphy C."/>
            <person name="Pearson M."/>
            <person name="Priest M."/>
            <person name="Roberts A."/>
            <person name="Saif S."/>
            <person name="Shea T."/>
            <person name="Sykes S."/>
            <person name="Wortman J."/>
            <person name="Nusbaum C."/>
            <person name="Birren B."/>
        </authorList>
    </citation>
    <scope>NUCLEOTIDE SEQUENCE</scope>
    <source>
        <strain evidence="8">CBS 10117</strain>
    </source>
</reference>
<dbReference type="InterPro" id="IPR036259">
    <property type="entry name" value="MFS_trans_sf"/>
</dbReference>
<keyword evidence="9" id="KW-1185">Reference proteome</keyword>
<proteinExistence type="predicted"/>
<dbReference type="OrthoDB" id="422206at2759"/>
<dbReference type="GeneID" id="28972035"/>
<dbReference type="Gene3D" id="1.20.1250.20">
    <property type="entry name" value="MFS general substrate transporter like domains"/>
    <property type="match status" value="2"/>
</dbReference>
<feature type="transmembrane region" description="Helical" evidence="6">
    <location>
        <begin position="274"/>
        <end position="296"/>
    </location>
</feature>
<dbReference type="SUPFAM" id="SSF103473">
    <property type="entry name" value="MFS general substrate transporter"/>
    <property type="match status" value="1"/>
</dbReference>
<dbReference type="AlphaFoldDB" id="A0A1A5ZUT3"/>
<dbReference type="Pfam" id="PF07690">
    <property type="entry name" value="MFS_1"/>
    <property type="match status" value="1"/>
</dbReference>
<reference evidence="8" key="3">
    <citation type="submission" date="2024-02" db="EMBL/GenBank/DDBJ databases">
        <title>Comparative genomics of Cryptococcus and Kwoniella reveals pathogenesis evolution and contrasting modes of karyotype evolution via chromosome fusion or intercentromeric recombination.</title>
        <authorList>
            <person name="Coelho M.A."/>
            <person name="David-Palma M."/>
            <person name="Shea T."/>
            <person name="Bowers K."/>
            <person name="McGinley-Smith S."/>
            <person name="Mohammad A.W."/>
            <person name="Gnirke A."/>
            <person name="Yurkov A.M."/>
            <person name="Nowrousian M."/>
            <person name="Sun S."/>
            <person name="Cuomo C.A."/>
            <person name="Heitman J."/>
        </authorList>
    </citation>
    <scope>NUCLEOTIDE SEQUENCE</scope>
    <source>
        <strain evidence="8">CBS 10117</strain>
    </source>
</reference>
<evidence type="ECO:0000313" key="7">
    <source>
        <dbReference type="EMBL" id="OBR81566.1"/>
    </source>
</evidence>
<evidence type="ECO:0000313" key="8">
    <source>
        <dbReference type="EMBL" id="WWC63800.1"/>
    </source>
</evidence>
<dbReference type="Proteomes" id="UP000078595">
    <property type="component" value="Chromosome 8"/>
</dbReference>
<feature type="transmembrane region" description="Helical" evidence="6">
    <location>
        <begin position="101"/>
        <end position="121"/>
    </location>
</feature>
<keyword evidence="2 6" id="KW-0812">Transmembrane</keyword>